<dbReference type="Gene3D" id="3.30.9.10">
    <property type="entry name" value="D-Amino Acid Oxidase, subunit A, domain 2"/>
    <property type="match status" value="1"/>
</dbReference>
<evidence type="ECO:0000313" key="5">
    <source>
        <dbReference type="EMBL" id="MFA1555661.1"/>
    </source>
</evidence>
<dbReference type="Gene3D" id="3.40.30.120">
    <property type="match status" value="1"/>
</dbReference>
<dbReference type="PANTHER" id="PTHR43004:SF19">
    <property type="entry name" value="BINDING MONOOXYGENASE, PUTATIVE (JCVI)-RELATED"/>
    <property type="match status" value="1"/>
</dbReference>
<dbReference type="Gene3D" id="3.50.50.60">
    <property type="entry name" value="FAD/NAD(P)-binding domain"/>
    <property type="match status" value="1"/>
</dbReference>
<keyword evidence="6" id="KW-1185">Reference proteome</keyword>
<protein>
    <submittedName>
        <fullName evidence="5">FAD-dependent monooxygenase</fullName>
    </submittedName>
</protein>
<dbReference type="PANTHER" id="PTHR43004">
    <property type="entry name" value="TRK SYSTEM POTASSIUM UPTAKE PROTEIN"/>
    <property type="match status" value="1"/>
</dbReference>
<comment type="caution">
    <text evidence="5">The sequence shown here is derived from an EMBL/GenBank/DDBJ whole genome shotgun (WGS) entry which is preliminary data.</text>
</comment>
<accession>A0ABV4QYZ4</accession>
<dbReference type="RefSeq" id="WP_371942387.1">
    <property type="nucleotide sequence ID" value="NZ_JAXCEH010000011.1"/>
</dbReference>
<dbReference type="InterPro" id="IPR050641">
    <property type="entry name" value="RIFMO-like"/>
</dbReference>
<keyword evidence="2" id="KW-0285">Flavoprotein</keyword>
<evidence type="ECO:0000256" key="3">
    <source>
        <dbReference type="ARBA" id="ARBA00022827"/>
    </source>
</evidence>
<evidence type="ECO:0000313" key="6">
    <source>
        <dbReference type="Proteomes" id="UP001569904"/>
    </source>
</evidence>
<keyword evidence="5" id="KW-0560">Oxidoreductase</keyword>
<sequence>MAADETVPVLVVGGGLTGLSAAVFLRRLGVPVTVVERHRGILVHPRARTVNPRTQELFRQAGLAADVLDRRNVNTGELMITAETLAGPERSRLGGEPAEDPAEFSPCPWVPIDQDRLEALLRKHAAELGARLCFGTALKSFEQDADGVRAVVVDLDADTGNGAGAERTISAEYLIAADGADSPVRERLGIAGEGPGVLGDTVTLAFEADLSRHVGDRRIAVCHVDRPVPGTVIVPHDGADRWVFSVPVTRVDAAEAADMIRKAVGDPGLEPRIVPQLQDGTRLLRYRIGAVVAERFRAGRVFLAGDAVHAMPPVGALGSGTGIQDVHNLAWKLAAVLNGHAGPGILDGYEAERRPVAAFTMRQALLQMRDRTGRNVLGTDEEAVPYYAIVFGYRYGNGGDPDGGDPAGPEAFPPERLTGQVGTRAPHAWIRRDDQRISTLDLYRDRPVLVAGPEGGMWSTSARTAADRLGVPLDVHRFGDGLHDPGDVWGDGHRMPPNGAVLVRPDGFVSWRSPDRPVSDAGDLVAGALAGLYHVGS</sequence>
<dbReference type="SUPFAM" id="SSF51905">
    <property type="entry name" value="FAD/NAD(P)-binding domain"/>
    <property type="match status" value="1"/>
</dbReference>
<dbReference type="Proteomes" id="UP001569904">
    <property type="component" value="Unassembled WGS sequence"/>
</dbReference>
<proteinExistence type="predicted"/>
<keyword evidence="3" id="KW-0274">FAD</keyword>
<gene>
    <name evidence="5" type="ORF">SM436_18390</name>
</gene>
<dbReference type="Pfam" id="PF01494">
    <property type="entry name" value="FAD_binding_3"/>
    <property type="match status" value="1"/>
</dbReference>
<evidence type="ECO:0000256" key="2">
    <source>
        <dbReference type="ARBA" id="ARBA00022630"/>
    </source>
</evidence>
<dbReference type="GO" id="GO:0004497">
    <property type="term" value="F:monooxygenase activity"/>
    <property type="evidence" value="ECO:0007669"/>
    <property type="project" value="UniProtKB-KW"/>
</dbReference>
<dbReference type="PRINTS" id="PR00420">
    <property type="entry name" value="RNGMNOXGNASE"/>
</dbReference>
<organism evidence="5 6">
    <name type="scientific">Actinomadura chokoriensis</name>
    <dbReference type="NCBI Taxonomy" id="454156"/>
    <lineage>
        <taxon>Bacteria</taxon>
        <taxon>Bacillati</taxon>
        <taxon>Actinomycetota</taxon>
        <taxon>Actinomycetes</taxon>
        <taxon>Streptosporangiales</taxon>
        <taxon>Thermomonosporaceae</taxon>
        <taxon>Actinomadura</taxon>
    </lineage>
</organism>
<dbReference type="InterPro" id="IPR036188">
    <property type="entry name" value="FAD/NAD-bd_sf"/>
</dbReference>
<dbReference type="InterPro" id="IPR002938">
    <property type="entry name" value="FAD-bd"/>
</dbReference>
<comment type="cofactor">
    <cofactor evidence="1">
        <name>FAD</name>
        <dbReference type="ChEBI" id="CHEBI:57692"/>
    </cofactor>
</comment>
<name>A0ABV4QYZ4_9ACTN</name>
<feature type="domain" description="FAD-binding" evidence="4">
    <location>
        <begin position="7"/>
        <end position="363"/>
    </location>
</feature>
<evidence type="ECO:0000259" key="4">
    <source>
        <dbReference type="Pfam" id="PF01494"/>
    </source>
</evidence>
<dbReference type="Pfam" id="PF21274">
    <property type="entry name" value="Rng_hyd_C"/>
    <property type="match status" value="1"/>
</dbReference>
<dbReference type="EMBL" id="JAXCEH010000011">
    <property type="protein sequence ID" value="MFA1555661.1"/>
    <property type="molecule type" value="Genomic_DNA"/>
</dbReference>
<evidence type="ECO:0000256" key="1">
    <source>
        <dbReference type="ARBA" id="ARBA00001974"/>
    </source>
</evidence>
<keyword evidence="5" id="KW-0503">Monooxygenase</keyword>
<reference evidence="5 6" key="1">
    <citation type="submission" date="2023-11" db="EMBL/GenBank/DDBJ databases">
        <title>Actinomadura monticuli sp. nov., isolated from volcanic ash.</title>
        <authorList>
            <person name="Lee S.D."/>
            <person name="Yang H."/>
            <person name="Kim I.S."/>
        </authorList>
    </citation>
    <scope>NUCLEOTIDE SEQUENCE [LARGE SCALE GENOMIC DNA]</scope>
    <source>
        <strain evidence="5 6">DSM 45346</strain>
    </source>
</reference>